<dbReference type="InterPro" id="IPR013098">
    <property type="entry name" value="Ig_I-set"/>
</dbReference>
<dbReference type="Pfam" id="PF13927">
    <property type="entry name" value="Ig_3"/>
    <property type="match status" value="1"/>
</dbReference>
<dbReference type="InterPro" id="IPR037448">
    <property type="entry name" value="Zig-8"/>
</dbReference>
<dbReference type="FunFam" id="2.60.40.10:FF:000129">
    <property type="entry name" value="CLUMA_CG018772, isoform A"/>
    <property type="match status" value="1"/>
</dbReference>
<dbReference type="InterPro" id="IPR036179">
    <property type="entry name" value="Ig-like_dom_sf"/>
</dbReference>
<dbReference type="InterPro" id="IPR003599">
    <property type="entry name" value="Ig_sub"/>
</dbReference>
<feature type="domain" description="Ig-like" evidence="2">
    <location>
        <begin position="154"/>
        <end position="247"/>
    </location>
</feature>
<dbReference type="PANTHER" id="PTHR23279">
    <property type="entry name" value="DEFECTIVE PROBOSCIS EXTENSION RESPONSE DPR -RELATED"/>
    <property type="match status" value="1"/>
</dbReference>
<dbReference type="SMART" id="SM00409">
    <property type="entry name" value="IG"/>
    <property type="match status" value="2"/>
</dbReference>
<dbReference type="InterPro" id="IPR007110">
    <property type="entry name" value="Ig-like_dom"/>
</dbReference>
<reference evidence="3" key="1">
    <citation type="submission" date="2017-11" db="EMBL/GenBank/DDBJ databases">
        <title>The sensing device of the deep-sea amphipod.</title>
        <authorList>
            <person name="Kobayashi H."/>
            <person name="Nagahama T."/>
            <person name="Arai W."/>
            <person name="Sasagawa Y."/>
            <person name="Umeda M."/>
            <person name="Hayashi T."/>
            <person name="Nikaido I."/>
            <person name="Watanabe H."/>
            <person name="Oguri K."/>
            <person name="Kitazato H."/>
            <person name="Fujioka K."/>
            <person name="Kido Y."/>
            <person name="Takami H."/>
        </authorList>
    </citation>
    <scope>NUCLEOTIDE SEQUENCE</scope>
    <source>
        <tissue evidence="3">Whole body</tissue>
    </source>
</reference>
<dbReference type="CDD" id="cd00096">
    <property type="entry name" value="Ig"/>
    <property type="match status" value="1"/>
</dbReference>
<dbReference type="EMBL" id="IACT01008083">
    <property type="protein sequence ID" value="LAC27195.1"/>
    <property type="molecule type" value="mRNA"/>
</dbReference>
<dbReference type="FunFam" id="2.60.40.10:FF:000533">
    <property type="entry name" value="Uncharacterized protein, isoform A"/>
    <property type="match status" value="1"/>
</dbReference>
<dbReference type="PROSITE" id="PS50835">
    <property type="entry name" value="IG_LIKE"/>
    <property type="match status" value="2"/>
</dbReference>
<proteinExistence type="evidence at transcript level"/>
<feature type="chain" id="PRO_5025594060" evidence="1">
    <location>
        <begin position="22"/>
        <end position="366"/>
    </location>
</feature>
<name>A0A6A7GCK5_9CRUS</name>
<dbReference type="GO" id="GO:0032589">
    <property type="term" value="C:neuron projection membrane"/>
    <property type="evidence" value="ECO:0007669"/>
    <property type="project" value="TreeGrafter"/>
</dbReference>
<dbReference type="Pfam" id="PF07679">
    <property type="entry name" value="I-set"/>
    <property type="match status" value="1"/>
</dbReference>
<keyword evidence="1" id="KW-0732">Signal</keyword>
<dbReference type="SUPFAM" id="SSF48726">
    <property type="entry name" value="Immunoglobulin"/>
    <property type="match status" value="2"/>
</dbReference>
<dbReference type="SMART" id="SM00408">
    <property type="entry name" value="IGc2"/>
    <property type="match status" value="2"/>
</dbReference>
<evidence type="ECO:0000256" key="1">
    <source>
        <dbReference type="SAM" id="SignalP"/>
    </source>
</evidence>
<dbReference type="InterPro" id="IPR013783">
    <property type="entry name" value="Ig-like_fold"/>
</dbReference>
<protein>
    <submittedName>
        <fullName evidence="3">Protein turtle homolog B-like isoform X7</fullName>
    </submittedName>
</protein>
<accession>A0A6A7GCK5</accession>
<evidence type="ECO:0000313" key="3">
    <source>
        <dbReference type="EMBL" id="LAC27195.1"/>
    </source>
</evidence>
<sequence length="366" mass="39685">MEWLGLASVLLLVFTLDSSSAGQRGDMTEKLKILDEATQEDNWGYVPLSGPYVDEPYSQNISVQVDKTAVLNCRILYIVGKTVSWIRSRDLHLLTVGRFTYTSDDRFKAVHRKGSDDWLLKIHYVQHRDAGRYECQVSTTPPLSHSVYLSVLDPKTTVLGGPDLYLDAGSTLNLTCVVKFSPEPPPYIFWYHEDTLLSYDSDWKGTSVATRHEEGGSVSRLLIQDASPMHSGNYTCMPATSPQFSVNVHVIQNEAPAAIHHKNRTNAGGSGGTVAGGDVLTAKGLAASDKTSILATPLELPVPSTPLGSPVPSSSNTIMSVGSASAPSGSMIISHNRVDTLNICHCIGRLAFILLLSIASTKVIMR</sequence>
<dbReference type="InterPro" id="IPR003598">
    <property type="entry name" value="Ig_sub2"/>
</dbReference>
<dbReference type="PANTHER" id="PTHR23279:SF36">
    <property type="entry name" value="DEFECTIVE PROBOSCIS EXTENSION RESPONSE 9, ISOFORM A"/>
    <property type="match status" value="1"/>
</dbReference>
<dbReference type="GO" id="GO:0050808">
    <property type="term" value="P:synapse organization"/>
    <property type="evidence" value="ECO:0007669"/>
    <property type="project" value="TreeGrafter"/>
</dbReference>
<dbReference type="Gene3D" id="2.60.40.10">
    <property type="entry name" value="Immunoglobulins"/>
    <property type="match status" value="2"/>
</dbReference>
<evidence type="ECO:0000259" key="2">
    <source>
        <dbReference type="PROSITE" id="PS50835"/>
    </source>
</evidence>
<feature type="domain" description="Ig-like" evidence="2">
    <location>
        <begin position="51"/>
        <end position="150"/>
    </location>
</feature>
<organism evidence="3">
    <name type="scientific">Hirondellea gigas</name>
    <dbReference type="NCBI Taxonomy" id="1518452"/>
    <lineage>
        <taxon>Eukaryota</taxon>
        <taxon>Metazoa</taxon>
        <taxon>Ecdysozoa</taxon>
        <taxon>Arthropoda</taxon>
        <taxon>Crustacea</taxon>
        <taxon>Multicrustacea</taxon>
        <taxon>Malacostraca</taxon>
        <taxon>Eumalacostraca</taxon>
        <taxon>Peracarida</taxon>
        <taxon>Amphipoda</taxon>
        <taxon>Amphilochidea</taxon>
        <taxon>Lysianassida</taxon>
        <taxon>Lysianassidira</taxon>
        <taxon>Lysianassoidea</taxon>
        <taxon>Lysianassidae</taxon>
        <taxon>Hirondellea</taxon>
    </lineage>
</organism>
<feature type="signal peptide" evidence="1">
    <location>
        <begin position="1"/>
        <end position="21"/>
    </location>
</feature>
<dbReference type="AlphaFoldDB" id="A0A6A7GCK5"/>